<proteinExistence type="predicted"/>
<protein>
    <submittedName>
        <fullName evidence="1">Uncharacterized protein</fullName>
    </submittedName>
</protein>
<evidence type="ECO:0000313" key="1">
    <source>
        <dbReference type="EMBL" id="TFY65606.1"/>
    </source>
</evidence>
<accession>A0A4Y9YSS1</accession>
<name>A0A4Y9YSS1_9AGAM</name>
<reference evidence="1 2" key="1">
    <citation type="submission" date="2019-02" db="EMBL/GenBank/DDBJ databases">
        <title>Genome sequencing of the rare red list fungi Dentipellis fragilis.</title>
        <authorList>
            <person name="Buettner E."/>
            <person name="Kellner H."/>
        </authorList>
    </citation>
    <scope>NUCLEOTIDE SEQUENCE [LARGE SCALE GENOMIC DNA]</scope>
    <source>
        <strain evidence="1 2">DSM 105465</strain>
    </source>
</reference>
<gene>
    <name evidence="1" type="ORF">EVG20_g5491</name>
</gene>
<organism evidence="1 2">
    <name type="scientific">Dentipellis fragilis</name>
    <dbReference type="NCBI Taxonomy" id="205917"/>
    <lineage>
        <taxon>Eukaryota</taxon>
        <taxon>Fungi</taxon>
        <taxon>Dikarya</taxon>
        <taxon>Basidiomycota</taxon>
        <taxon>Agaricomycotina</taxon>
        <taxon>Agaricomycetes</taxon>
        <taxon>Russulales</taxon>
        <taxon>Hericiaceae</taxon>
        <taxon>Dentipellis</taxon>
    </lineage>
</organism>
<dbReference type="AlphaFoldDB" id="A0A4Y9YSS1"/>
<comment type="caution">
    <text evidence="1">The sequence shown here is derived from an EMBL/GenBank/DDBJ whole genome shotgun (WGS) entry which is preliminary data.</text>
</comment>
<keyword evidence="2" id="KW-1185">Reference proteome</keyword>
<sequence>MPARAYLPHGTNHDRHKDNIDRRRRRAVLGWCSAGTFLVAPIDNTLSSSSPLSRNFWGEIDALQRTRANLIGTGSRKTASGEHRIFPTHQEDAAWLTDA</sequence>
<dbReference type="EMBL" id="SEOQ01000326">
    <property type="protein sequence ID" value="TFY65606.1"/>
    <property type="molecule type" value="Genomic_DNA"/>
</dbReference>
<evidence type="ECO:0000313" key="2">
    <source>
        <dbReference type="Proteomes" id="UP000298327"/>
    </source>
</evidence>
<dbReference type="Proteomes" id="UP000298327">
    <property type="component" value="Unassembled WGS sequence"/>
</dbReference>